<evidence type="ECO:0000313" key="3">
    <source>
        <dbReference type="Proteomes" id="UP000177709"/>
    </source>
</evidence>
<dbReference type="PROSITE" id="PS50943">
    <property type="entry name" value="HTH_CROC1"/>
    <property type="match status" value="1"/>
</dbReference>
<evidence type="ECO:0000259" key="1">
    <source>
        <dbReference type="PROSITE" id="PS50943"/>
    </source>
</evidence>
<dbReference type="GO" id="GO:0003677">
    <property type="term" value="F:DNA binding"/>
    <property type="evidence" value="ECO:0007669"/>
    <property type="project" value="InterPro"/>
</dbReference>
<dbReference type="InterPro" id="IPR001387">
    <property type="entry name" value="Cro/C1-type_HTH"/>
</dbReference>
<proteinExistence type="predicted"/>
<reference evidence="2 3" key="1">
    <citation type="submission" date="2016-10" db="EMBL/GenBank/DDBJ databases">
        <title>Whole genome sequence of hyper active fibrinolysis bacterium Bacillus pumilus strain VV3 isolated from fermented rice.</title>
        <authorList>
            <person name="Mariadas V.A."/>
            <person name="Vijayaraghavan P."/>
            <person name="Dhandapani V."/>
        </authorList>
    </citation>
    <scope>NUCLEOTIDE SEQUENCE [LARGE SCALE GENOMIC DNA]</scope>
    <source>
        <strain evidence="2 3">VV3</strain>
    </source>
</reference>
<feature type="domain" description="HTH cro/C1-type" evidence="1">
    <location>
        <begin position="19"/>
        <end position="50"/>
    </location>
</feature>
<gene>
    <name evidence="2" type="ORF">BK049_11870</name>
</gene>
<dbReference type="AlphaFoldDB" id="A0AAC9ILA3"/>
<sequence length="92" mass="11227">MYTVNSRLPYNMEYDHRYIKYIRHARNKTQGEFSYFMGVDQSTIAKLEKGLLDFTPYYHEKLKDAIKRLRISNIELMSIRNIIEQKERRGYK</sequence>
<accession>A0AAC9ILA3</accession>
<protein>
    <recommendedName>
        <fullName evidence="1">HTH cro/C1-type domain-containing protein</fullName>
    </recommendedName>
</protein>
<dbReference type="EMBL" id="CP017786">
    <property type="protein sequence ID" value="AOZ89323.1"/>
    <property type="molecule type" value="Genomic_DNA"/>
</dbReference>
<dbReference type="KEGG" id="bxi:BK049_11870"/>
<dbReference type="CDD" id="cd00093">
    <property type="entry name" value="HTH_XRE"/>
    <property type="match status" value="1"/>
</dbReference>
<dbReference type="RefSeq" id="WP_071168599.1">
    <property type="nucleotide sequence ID" value="NZ_CP017786.1"/>
</dbReference>
<dbReference type="Gene3D" id="1.10.260.40">
    <property type="entry name" value="lambda repressor-like DNA-binding domains"/>
    <property type="match status" value="1"/>
</dbReference>
<dbReference type="SUPFAM" id="SSF47413">
    <property type="entry name" value="lambda repressor-like DNA-binding domains"/>
    <property type="match status" value="1"/>
</dbReference>
<dbReference type="InterPro" id="IPR010982">
    <property type="entry name" value="Lambda_DNA-bd_dom_sf"/>
</dbReference>
<evidence type="ECO:0000313" key="2">
    <source>
        <dbReference type="EMBL" id="AOZ89323.1"/>
    </source>
</evidence>
<dbReference type="Proteomes" id="UP000177709">
    <property type="component" value="Chromosome"/>
</dbReference>
<name>A0AAC9ILA3_9BACI</name>
<organism evidence="2 3">
    <name type="scientific">Bacillus xiamenensis</name>
    <dbReference type="NCBI Taxonomy" id="1178537"/>
    <lineage>
        <taxon>Bacteria</taxon>
        <taxon>Bacillati</taxon>
        <taxon>Bacillota</taxon>
        <taxon>Bacilli</taxon>
        <taxon>Bacillales</taxon>
        <taxon>Bacillaceae</taxon>
        <taxon>Bacillus</taxon>
    </lineage>
</organism>